<keyword evidence="3" id="KW-1185">Reference proteome</keyword>
<proteinExistence type="predicted"/>
<organism evidence="2 3">
    <name type="scientific">Lactuca sativa</name>
    <name type="common">Garden lettuce</name>
    <dbReference type="NCBI Taxonomy" id="4236"/>
    <lineage>
        <taxon>Eukaryota</taxon>
        <taxon>Viridiplantae</taxon>
        <taxon>Streptophyta</taxon>
        <taxon>Embryophyta</taxon>
        <taxon>Tracheophyta</taxon>
        <taxon>Spermatophyta</taxon>
        <taxon>Magnoliopsida</taxon>
        <taxon>eudicotyledons</taxon>
        <taxon>Gunneridae</taxon>
        <taxon>Pentapetalae</taxon>
        <taxon>asterids</taxon>
        <taxon>campanulids</taxon>
        <taxon>Asterales</taxon>
        <taxon>Asteraceae</taxon>
        <taxon>Cichorioideae</taxon>
        <taxon>Cichorieae</taxon>
        <taxon>Lactucinae</taxon>
        <taxon>Lactuca</taxon>
    </lineage>
</organism>
<gene>
    <name evidence="2" type="ORF">LSAT_V11C500236420</name>
</gene>
<feature type="compositionally biased region" description="Polar residues" evidence="1">
    <location>
        <begin position="40"/>
        <end position="53"/>
    </location>
</feature>
<feature type="region of interest" description="Disordered" evidence="1">
    <location>
        <begin position="1"/>
        <end position="59"/>
    </location>
</feature>
<protein>
    <submittedName>
        <fullName evidence="2">Uncharacterized protein</fullName>
    </submittedName>
</protein>
<feature type="compositionally biased region" description="Pro residues" evidence="1">
    <location>
        <begin position="25"/>
        <end position="34"/>
    </location>
</feature>
<dbReference type="Proteomes" id="UP000235145">
    <property type="component" value="Unassembled WGS sequence"/>
</dbReference>
<evidence type="ECO:0000313" key="3">
    <source>
        <dbReference type="Proteomes" id="UP000235145"/>
    </source>
</evidence>
<accession>A0A9R1VDZ3</accession>
<dbReference type="AlphaFoldDB" id="A0A9R1VDZ3"/>
<comment type="caution">
    <text evidence="2">The sequence shown here is derived from an EMBL/GenBank/DDBJ whole genome shotgun (WGS) entry which is preliminary data.</text>
</comment>
<evidence type="ECO:0000256" key="1">
    <source>
        <dbReference type="SAM" id="MobiDB-lite"/>
    </source>
</evidence>
<sequence length="117" mass="13301">MVSVFSRLTADAPPHRAFPNSQLLPSPPTSPPSHPSHTSGATIAQQNSDSYAGSSDAKEQIHKLTHVPRSWRSRYVEKLQLKFDLKPRIMEALETRLKELEQKMLDINPKLQEKNWC</sequence>
<name>A0A9R1VDZ3_LACSA</name>
<dbReference type="EMBL" id="NBSK02000005">
    <property type="protein sequence ID" value="KAJ0203328.1"/>
    <property type="molecule type" value="Genomic_DNA"/>
</dbReference>
<evidence type="ECO:0000313" key="2">
    <source>
        <dbReference type="EMBL" id="KAJ0203328.1"/>
    </source>
</evidence>
<reference evidence="2 3" key="1">
    <citation type="journal article" date="2017" name="Nat. Commun.">
        <title>Genome assembly with in vitro proximity ligation data and whole-genome triplication in lettuce.</title>
        <authorList>
            <person name="Reyes-Chin-Wo S."/>
            <person name="Wang Z."/>
            <person name="Yang X."/>
            <person name="Kozik A."/>
            <person name="Arikit S."/>
            <person name="Song C."/>
            <person name="Xia L."/>
            <person name="Froenicke L."/>
            <person name="Lavelle D.O."/>
            <person name="Truco M.J."/>
            <person name="Xia R."/>
            <person name="Zhu S."/>
            <person name="Xu C."/>
            <person name="Xu H."/>
            <person name="Xu X."/>
            <person name="Cox K."/>
            <person name="Korf I."/>
            <person name="Meyers B.C."/>
            <person name="Michelmore R.W."/>
        </authorList>
    </citation>
    <scope>NUCLEOTIDE SEQUENCE [LARGE SCALE GENOMIC DNA]</scope>
    <source>
        <strain evidence="3">cv. Salinas</strain>
        <tissue evidence="2">Seedlings</tissue>
    </source>
</reference>